<dbReference type="PANTHER" id="PTHR34395">
    <property type="entry name" value="OS11G0427500 PROTEIN"/>
    <property type="match status" value="1"/>
</dbReference>
<organism evidence="1">
    <name type="scientific">Zea mays</name>
    <name type="common">Maize</name>
    <dbReference type="NCBI Taxonomy" id="4577"/>
    <lineage>
        <taxon>Eukaryota</taxon>
        <taxon>Viridiplantae</taxon>
        <taxon>Streptophyta</taxon>
        <taxon>Embryophyta</taxon>
        <taxon>Tracheophyta</taxon>
        <taxon>Spermatophyta</taxon>
        <taxon>Magnoliopsida</taxon>
        <taxon>Liliopsida</taxon>
        <taxon>Poales</taxon>
        <taxon>Poaceae</taxon>
        <taxon>PACMAD clade</taxon>
        <taxon>Panicoideae</taxon>
        <taxon>Andropogonodae</taxon>
        <taxon>Andropogoneae</taxon>
        <taxon>Tripsacinae</taxon>
        <taxon>Zea</taxon>
    </lineage>
</organism>
<protein>
    <submittedName>
        <fullName evidence="1">Uncharacterized protein</fullName>
    </submittedName>
</protein>
<dbReference type="OrthoDB" id="690950at2759"/>
<evidence type="ECO:0000313" key="1">
    <source>
        <dbReference type="EMBL" id="ACG28249.1"/>
    </source>
</evidence>
<dbReference type="ExpressionAtlas" id="B6STR6">
    <property type="expression patterns" value="baseline"/>
</dbReference>
<sequence length="133" mass="15410">MGSWEGQARQLLLDEEEDDEEFFFLLLPAILSFLSEEQSETGAAIESFVEFKRSTAAKTLEALEEKKKHDEDFSIKKCLEELDTIDGLTDEDRSYAMEVFESGFNREVFMSSKNHNVRLFWLKREIKALAAIM</sequence>
<proteinExistence type="evidence at transcript level"/>
<name>B6STR6_MAIZE</name>
<dbReference type="RefSeq" id="NP_001143009.1">
    <property type="nucleotide sequence ID" value="NM_001149537.1"/>
</dbReference>
<dbReference type="KEGG" id="zma:100275472"/>
<reference evidence="1" key="1">
    <citation type="journal article" date="2009" name="Plant Mol. Biol.">
        <title>Insights into corn genes derived from large-scale cDNA sequencing.</title>
        <authorList>
            <person name="Alexandrov N.N."/>
            <person name="Brover V.V."/>
            <person name="Freidin S."/>
            <person name="Troukhan M.E."/>
            <person name="Tatarinova T.V."/>
            <person name="Zhang H."/>
            <person name="Swaller T.J."/>
            <person name="Lu Y.P."/>
            <person name="Bouck J."/>
            <person name="Flavell R.B."/>
            <person name="Feldmann K.A."/>
        </authorList>
    </citation>
    <scope>NUCLEOTIDE SEQUENCE</scope>
</reference>
<accession>B6STR6</accession>
<dbReference type="EMBL" id="EU956131">
    <property type="protein sequence ID" value="ACG28249.1"/>
    <property type="molecule type" value="mRNA"/>
</dbReference>
<dbReference type="GeneID" id="100275472"/>
<dbReference type="AlphaFoldDB" id="B6STR6"/>
<dbReference type="HOGENOM" id="CLU_1909759_0_0_1"/>
<dbReference type="PANTHER" id="PTHR34395:SF5">
    <property type="entry name" value="DIHYDRONEOPTERIN ALDOLASE_EPIMERASE DOMAIN-CONTAINING PROTEIN"/>
    <property type="match status" value="1"/>
</dbReference>